<gene>
    <name evidence="2" type="ORF">CCAM_LOCUS37076</name>
</gene>
<sequence>MVFINNVLFQLQLLVNDVEPTDAEFLLDSVKELFKGKTTSAMKDRNKLSLSHSKRVRKVKERQVNIRDAFGRLKTEGKASGSEVRSAVKRGGKGSVKEDHGVVGRKGKKVCVAKTDSEHLDMVKEIKEKQDAQDKKLDEILGILRQKTASVEAGSASGKGSLMGGNEEARVRKEGITGEGNTDAGGKCGVDLDLSCDDGGPSFDLLTPLPRVDAVGAELPNDKSGNVSGTEACETVKARKCLEIPYTETQYDPRDLELIDRQTEMFLNSLQNAKSVPLVSCEGVVGQDANEGGCKRSVSGDEPDKKSGNITLPNDVHVPVDVESTFGFEQRETWAAHRWRQT</sequence>
<feature type="region of interest" description="Disordered" evidence="1">
    <location>
        <begin position="81"/>
        <end position="100"/>
    </location>
</feature>
<feature type="region of interest" description="Disordered" evidence="1">
    <location>
        <begin position="152"/>
        <end position="184"/>
    </location>
</feature>
<evidence type="ECO:0000313" key="2">
    <source>
        <dbReference type="EMBL" id="VFQ95300.1"/>
    </source>
</evidence>
<dbReference type="EMBL" id="OOIL02005599">
    <property type="protein sequence ID" value="VFQ95300.1"/>
    <property type="molecule type" value="Genomic_DNA"/>
</dbReference>
<keyword evidence="3" id="KW-1185">Reference proteome</keyword>
<evidence type="ECO:0000256" key="1">
    <source>
        <dbReference type="SAM" id="MobiDB-lite"/>
    </source>
</evidence>
<proteinExistence type="predicted"/>
<protein>
    <submittedName>
        <fullName evidence="2">Uncharacterized protein</fullName>
    </submittedName>
</protein>
<name>A0A484N2K7_9ASTE</name>
<feature type="region of interest" description="Disordered" evidence="1">
    <location>
        <begin position="291"/>
        <end position="312"/>
    </location>
</feature>
<evidence type="ECO:0000313" key="3">
    <source>
        <dbReference type="Proteomes" id="UP000595140"/>
    </source>
</evidence>
<reference evidence="2 3" key="1">
    <citation type="submission" date="2018-04" db="EMBL/GenBank/DDBJ databases">
        <authorList>
            <person name="Vogel A."/>
        </authorList>
    </citation>
    <scope>NUCLEOTIDE SEQUENCE [LARGE SCALE GENOMIC DNA]</scope>
</reference>
<feature type="compositionally biased region" description="Basic and acidic residues" evidence="1">
    <location>
        <begin position="167"/>
        <end position="176"/>
    </location>
</feature>
<dbReference type="AlphaFoldDB" id="A0A484N2K7"/>
<dbReference type="Proteomes" id="UP000595140">
    <property type="component" value="Unassembled WGS sequence"/>
</dbReference>
<feature type="compositionally biased region" description="Basic and acidic residues" evidence="1">
    <location>
        <begin position="298"/>
        <end position="307"/>
    </location>
</feature>
<organism evidence="2 3">
    <name type="scientific">Cuscuta campestris</name>
    <dbReference type="NCBI Taxonomy" id="132261"/>
    <lineage>
        <taxon>Eukaryota</taxon>
        <taxon>Viridiplantae</taxon>
        <taxon>Streptophyta</taxon>
        <taxon>Embryophyta</taxon>
        <taxon>Tracheophyta</taxon>
        <taxon>Spermatophyta</taxon>
        <taxon>Magnoliopsida</taxon>
        <taxon>eudicotyledons</taxon>
        <taxon>Gunneridae</taxon>
        <taxon>Pentapetalae</taxon>
        <taxon>asterids</taxon>
        <taxon>lamiids</taxon>
        <taxon>Solanales</taxon>
        <taxon>Convolvulaceae</taxon>
        <taxon>Cuscuteae</taxon>
        <taxon>Cuscuta</taxon>
        <taxon>Cuscuta subgen. Grammica</taxon>
        <taxon>Cuscuta sect. Cleistogrammica</taxon>
    </lineage>
</organism>
<accession>A0A484N2K7</accession>